<protein>
    <recommendedName>
        <fullName evidence="3">DUF1877 domain-containing protein</fullName>
    </recommendedName>
</protein>
<sequence length="166" mass="18525">MGMYAGYYRISDAELEQLRQLEERALLEQAEELTEDETAEACDLDKMWDALHFVLTGDVLSDAADHDPLSEAVCGSVFLARQIHVGGIPSNRVKEIAQALHEVDFAARLAALQMSDFAAAEIYPNIWDRPEEEDDIRAELPEYFADLQAFYDNAAEQGNAVLVMIG</sequence>
<dbReference type="eggNOG" id="ENOG502ZMYT">
    <property type="taxonomic scope" value="Bacteria"/>
</dbReference>
<dbReference type="HOGENOM" id="CLU_110577_2_0_9"/>
<comment type="caution">
    <text evidence="1">The sequence shown here is derived from an EMBL/GenBank/DDBJ whole genome shotgun (WGS) entry which is preliminary data.</text>
</comment>
<proteinExistence type="predicted"/>
<dbReference type="EMBL" id="AWVF01000292">
    <property type="protein sequence ID" value="ERJ92513.1"/>
    <property type="molecule type" value="Genomic_DNA"/>
</dbReference>
<dbReference type="Pfam" id="PF08974">
    <property type="entry name" value="DUF1877"/>
    <property type="match status" value="1"/>
</dbReference>
<evidence type="ECO:0000313" key="2">
    <source>
        <dbReference type="Proteomes" id="UP000016662"/>
    </source>
</evidence>
<gene>
    <name evidence="1" type="ORF">RUMCAL_02352</name>
</gene>
<dbReference type="InterPro" id="IPR035944">
    <property type="entry name" value="YfbM-like_sf"/>
</dbReference>
<dbReference type="PATRIC" id="fig|411473.3.peg.1950"/>
<dbReference type="RefSeq" id="WP_021680520.1">
    <property type="nucleotide sequence ID" value="NZ_KI260295.1"/>
</dbReference>
<reference evidence="1 2" key="1">
    <citation type="submission" date="2013-07" db="EMBL/GenBank/DDBJ databases">
        <authorList>
            <person name="Weinstock G."/>
            <person name="Sodergren E."/>
            <person name="Wylie T."/>
            <person name="Fulton L."/>
            <person name="Fulton R."/>
            <person name="Fronick C."/>
            <person name="O'Laughlin M."/>
            <person name="Godfrey J."/>
            <person name="Miner T."/>
            <person name="Herter B."/>
            <person name="Appelbaum E."/>
            <person name="Cordes M."/>
            <person name="Lek S."/>
            <person name="Wollam A."/>
            <person name="Pepin K.H."/>
            <person name="Palsikar V.B."/>
            <person name="Mitreva M."/>
            <person name="Wilson R.K."/>
        </authorList>
    </citation>
    <scope>NUCLEOTIDE SEQUENCE [LARGE SCALE GENOMIC DNA]</scope>
    <source>
        <strain evidence="1 2">ATCC 27760</strain>
    </source>
</reference>
<name>U2LZK4_9FIRM</name>
<dbReference type="AlphaFoldDB" id="U2LZK4"/>
<keyword evidence="2" id="KW-1185">Reference proteome</keyword>
<dbReference type="Proteomes" id="UP000016662">
    <property type="component" value="Unassembled WGS sequence"/>
</dbReference>
<dbReference type="STRING" id="411473.RUMCAL_02352"/>
<dbReference type="Gene3D" id="3.40.1760.10">
    <property type="entry name" value="YfbM-like super family"/>
    <property type="match status" value="1"/>
</dbReference>
<dbReference type="SUPFAM" id="SSF111069">
    <property type="entry name" value="Hypothetical protein yfbM"/>
    <property type="match status" value="1"/>
</dbReference>
<dbReference type="InterPro" id="IPR015068">
    <property type="entry name" value="DUF1877"/>
</dbReference>
<evidence type="ECO:0008006" key="3">
    <source>
        <dbReference type="Google" id="ProtNLM"/>
    </source>
</evidence>
<accession>U2LZK4</accession>
<organism evidence="1 2">
    <name type="scientific">Ruminococcus callidus ATCC 27760</name>
    <dbReference type="NCBI Taxonomy" id="411473"/>
    <lineage>
        <taxon>Bacteria</taxon>
        <taxon>Bacillati</taxon>
        <taxon>Bacillota</taxon>
        <taxon>Clostridia</taxon>
        <taxon>Eubacteriales</taxon>
        <taxon>Oscillospiraceae</taxon>
        <taxon>Ruminococcus</taxon>
    </lineage>
</organism>
<evidence type="ECO:0000313" key="1">
    <source>
        <dbReference type="EMBL" id="ERJ92513.1"/>
    </source>
</evidence>
<dbReference type="OrthoDB" id="1821531at2"/>